<proteinExistence type="predicted"/>
<protein>
    <submittedName>
        <fullName evidence="1">Uncharacterized protein</fullName>
    </submittedName>
</protein>
<accession>A0A2P2QQD9</accession>
<evidence type="ECO:0000313" key="1">
    <source>
        <dbReference type="EMBL" id="MBX69111.1"/>
    </source>
</evidence>
<organism evidence="1">
    <name type="scientific">Rhizophora mucronata</name>
    <name type="common">Asiatic mangrove</name>
    <dbReference type="NCBI Taxonomy" id="61149"/>
    <lineage>
        <taxon>Eukaryota</taxon>
        <taxon>Viridiplantae</taxon>
        <taxon>Streptophyta</taxon>
        <taxon>Embryophyta</taxon>
        <taxon>Tracheophyta</taxon>
        <taxon>Spermatophyta</taxon>
        <taxon>Magnoliopsida</taxon>
        <taxon>eudicotyledons</taxon>
        <taxon>Gunneridae</taxon>
        <taxon>Pentapetalae</taxon>
        <taxon>rosids</taxon>
        <taxon>fabids</taxon>
        <taxon>Malpighiales</taxon>
        <taxon>Rhizophoraceae</taxon>
        <taxon>Rhizophora</taxon>
    </lineage>
</organism>
<dbReference type="EMBL" id="GGEC01088627">
    <property type="protein sequence ID" value="MBX69111.1"/>
    <property type="molecule type" value="Transcribed_RNA"/>
</dbReference>
<name>A0A2P2QQD9_RHIMU</name>
<dbReference type="AlphaFoldDB" id="A0A2P2QQD9"/>
<reference evidence="1" key="1">
    <citation type="submission" date="2018-02" db="EMBL/GenBank/DDBJ databases">
        <title>Rhizophora mucronata_Transcriptome.</title>
        <authorList>
            <person name="Meera S.P."/>
            <person name="Sreeshan A."/>
            <person name="Augustine A."/>
        </authorList>
    </citation>
    <scope>NUCLEOTIDE SEQUENCE</scope>
    <source>
        <tissue evidence="1">Leaf</tissue>
    </source>
</reference>
<sequence>MNLHWRKSSLQNLQESQCTHPILQGTNDLSLDSCASGCIHYSRNLHSYTLDLL</sequence>